<dbReference type="SUPFAM" id="SSF109854">
    <property type="entry name" value="DinB/YfiT-like putative metalloenzymes"/>
    <property type="match status" value="1"/>
</dbReference>
<dbReference type="InterPro" id="IPR012550">
    <property type="entry name" value="DUF1706"/>
</dbReference>
<keyword evidence="2" id="KW-1185">Reference proteome</keyword>
<proteinExistence type="predicted"/>
<dbReference type="Pfam" id="PF08020">
    <property type="entry name" value="DUF1706"/>
    <property type="match status" value="1"/>
</dbReference>
<protein>
    <submittedName>
        <fullName evidence="1">ClbS/DfsB family four-helix bundle protein</fullName>
    </submittedName>
</protein>
<organism evidence="1 2">
    <name type="scientific">Agromyces protaetiae</name>
    <dbReference type="NCBI Taxonomy" id="2509455"/>
    <lineage>
        <taxon>Bacteria</taxon>
        <taxon>Bacillati</taxon>
        <taxon>Actinomycetota</taxon>
        <taxon>Actinomycetes</taxon>
        <taxon>Micrococcales</taxon>
        <taxon>Microbacteriaceae</taxon>
        <taxon>Agromyces</taxon>
    </lineage>
</organism>
<name>A0A4P6FA05_9MICO</name>
<evidence type="ECO:0000313" key="1">
    <source>
        <dbReference type="EMBL" id="QAY72624.1"/>
    </source>
</evidence>
<dbReference type="Gene3D" id="1.20.120.450">
    <property type="entry name" value="dinb family like domain"/>
    <property type="match status" value="1"/>
</dbReference>
<dbReference type="PANTHER" id="PTHR40658:SF4">
    <property type="entry name" value="HYPOTHETICAL CYTOSOLIC PROTEIN"/>
    <property type="match status" value="1"/>
</dbReference>
<dbReference type="InterPro" id="IPR034660">
    <property type="entry name" value="DinB/YfiT-like"/>
</dbReference>
<accession>A0A4P6FA05</accession>
<gene>
    <name evidence="1" type="ORF">ET445_03965</name>
</gene>
<dbReference type="PANTHER" id="PTHR40658">
    <property type="match status" value="1"/>
</dbReference>
<evidence type="ECO:0000313" key="2">
    <source>
        <dbReference type="Proteomes" id="UP000291259"/>
    </source>
</evidence>
<dbReference type="AlphaFoldDB" id="A0A4P6FA05"/>
<dbReference type="EMBL" id="CP035491">
    <property type="protein sequence ID" value="QAY72624.1"/>
    <property type="molecule type" value="Genomic_DNA"/>
</dbReference>
<reference evidence="1 2" key="1">
    <citation type="submission" date="2019-01" db="EMBL/GenBank/DDBJ databases">
        <title>Genome sequencing of strain FW100M-8.</title>
        <authorList>
            <person name="Heo J."/>
            <person name="Kim S.-J."/>
            <person name="Kim J.-S."/>
            <person name="Hong S.-B."/>
            <person name="Kwon S.-W."/>
        </authorList>
    </citation>
    <scope>NUCLEOTIDE SEQUENCE [LARGE SCALE GENOMIC DNA]</scope>
    <source>
        <strain evidence="1 2">FW100M-8</strain>
    </source>
</reference>
<dbReference type="RefSeq" id="WP_129189030.1">
    <property type="nucleotide sequence ID" value="NZ_CP035491.1"/>
</dbReference>
<dbReference type="Proteomes" id="UP000291259">
    <property type="component" value="Chromosome"/>
</dbReference>
<dbReference type="PIRSF" id="PIRSF031551">
    <property type="entry name" value="DUF1706"/>
    <property type="match status" value="1"/>
</dbReference>
<sequence>MPRPASKSELLSLSASKYDALTQLVASMTDDERVAEFAFDDRDRNVRDVLVHLVEWHRMLLAWAAANLAGERKPFLTAPYTWATYQRLNVEFRDRNQAVSLHEAQALLEDSNTRALALVESLSDEELFTKRYFDWSGTTSVGSYCVSALSSHYDWALKKLRKHRKTYVSL</sequence>
<dbReference type="KEGG" id="agf:ET445_03965"/>
<dbReference type="OrthoDB" id="4484862at2"/>